<comment type="caution">
    <text evidence="2">The sequence shown here is derived from an EMBL/GenBank/DDBJ whole genome shotgun (WGS) entry which is preliminary data.</text>
</comment>
<sequence length="58" mass="6887">MARTNFRFEKRQKEIAKQKKAEEKRLRKLGLLDEKAEDKPEAEKPVSEADKLSKWLSE</sequence>
<gene>
    <name evidence="2" type="ORF">MMIC_P0296</name>
</gene>
<protein>
    <submittedName>
        <fullName evidence="2">Uncharacterized protein</fullName>
    </submittedName>
</protein>
<feature type="region of interest" description="Disordered" evidence="1">
    <location>
        <begin position="1"/>
        <end position="58"/>
    </location>
</feature>
<dbReference type="Proteomes" id="UP000231632">
    <property type="component" value="Unassembled WGS sequence"/>
</dbReference>
<dbReference type="RefSeq" id="WP_171966429.1">
    <property type="nucleotide sequence ID" value="NZ_BDFD01000002.1"/>
</dbReference>
<evidence type="ECO:0000256" key="1">
    <source>
        <dbReference type="SAM" id="MobiDB-lite"/>
    </source>
</evidence>
<dbReference type="EMBL" id="BDFD01000002">
    <property type="protein sequence ID" value="GAV19362.1"/>
    <property type="molecule type" value="Genomic_DNA"/>
</dbReference>
<accession>A0A1L8CKD0</accession>
<evidence type="ECO:0000313" key="3">
    <source>
        <dbReference type="Proteomes" id="UP000231632"/>
    </source>
</evidence>
<name>A0A1L8CKD0_9PROT</name>
<dbReference type="AlphaFoldDB" id="A0A1L8CKD0"/>
<reference evidence="2 3" key="1">
    <citation type="journal article" date="2017" name="Arch. Microbiol.">
        <title>Mariprofundus micogutta sp. nov., a novel iron-oxidizing zetaproteobacterium isolated from a deep-sea hydrothermal field at the Bayonnaise knoll of the Izu-Ogasawara arc, and a description of Mariprofundales ord. nov. and Zetaproteobacteria classis nov.</title>
        <authorList>
            <person name="Makita H."/>
            <person name="Tanaka E."/>
            <person name="Mitsunobu S."/>
            <person name="Miyazaki M."/>
            <person name="Nunoura T."/>
            <person name="Uematsu K."/>
            <person name="Takaki Y."/>
            <person name="Nishi S."/>
            <person name="Shimamura S."/>
            <person name="Takai K."/>
        </authorList>
    </citation>
    <scope>NUCLEOTIDE SEQUENCE [LARGE SCALE GENOMIC DNA]</scope>
    <source>
        <strain evidence="2 3">ET2</strain>
    </source>
</reference>
<evidence type="ECO:0000313" key="2">
    <source>
        <dbReference type="EMBL" id="GAV19362.1"/>
    </source>
</evidence>
<organism evidence="2 3">
    <name type="scientific">Mariprofundus micogutta</name>
    <dbReference type="NCBI Taxonomy" id="1921010"/>
    <lineage>
        <taxon>Bacteria</taxon>
        <taxon>Pseudomonadati</taxon>
        <taxon>Pseudomonadota</taxon>
        <taxon>Candidatius Mariprofundia</taxon>
        <taxon>Mariprofundales</taxon>
        <taxon>Mariprofundaceae</taxon>
        <taxon>Mariprofundus</taxon>
    </lineage>
</organism>
<proteinExistence type="predicted"/>
<keyword evidence="3" id="KW-1185">Reference proteome</keyword>